<sequence length="143" mass="16137">MTTRTTSTPALRIFDLREFPFVLMRNETIEDGYAARWEDEMQTLLRIGMPFVMIFPAGRPEEGHEDRKQRGLWLKQNREALAAICRALISIEPEPLEREAALERAPGIERAFGVPVEVAATLDEARRIALNRMTGAAEGSLVV</sequence>
<evidence type="ECO:0000313" key="4">
    <source>
        <dbReference type="Proteomes" id="UP000220629"/>
    </source>
</evidence>
<accession>A0A095F1L4</accession>
<name>A0A095F1L4_BURGA</name>
<comment type="caution">
    <text evidence="2">The sequence shown here is derived from an EMBL/GenBank/DDBJ whole genome shotgun (WGS) entry which is preliminary data.</text>
</comment>
<gene>
    <name evidence="2" type="ORF">CRM94_26450</name>
    <name evidence="1" type="ORF">DM48_7593</name>
</gene>
<dbReference type="EMBL" id="JPGG01000017">
    <property type="protein sequence ID" value="KGC10880.1"/>
    <property type="molecule type" value="Genomic_DNA"/>
</dbReference>
<dbReference type="Proteomes" id="UP000220629">
    <property type="component" value="Unassembled WGS sequence"/>
</dbReference>
<reference evidence="2" key="3">
    <citation type="submission" date="2017-09" db="EMBL/GenBank/DDBJ databases">
        <title>FDA dAtabase for Regulatory Grade micrObial Sequences (FDA-ARGOS): Supporting development and validation of Infectious Disease Dx tests.</title>
        <authorList>
            <person name="Minogue T."/>
            <person name="Wolcott M."/>
            <person name="Wasieloski L."/>
            <person name="Aguilar W."/>
            <person name="Moore D."/>
            <person name="Tallon L.J."/>
            <person name="Sadzewicz L."/>
            <person name="Ott S."/>
            <person name="Zhao X."/>
            <person name="Nagaraj S."/>
            <person name="Vavikolanu K."/>
            <person name="Aluvathingal J."/>
            <person name="Nadendla S."/>
            <person name="Sichtig H."/>
        </authorList>
    </citation>
    <scope>NUCLEOTIDE SEQUENCE</scope>
    <source>
        <strain evidence="2">FDAARGOS_390</strain>
    </source>
</reference>
<evidence type="ECO:0008006" key="5">
    <source>
        <dbReference type="Google" id="ProtNLM"/>
    </source>
</evidence>
<dbReference type="EMBL" id="PDDY01000004">
    <property type="protein sequence ID" value="PEH37984.1"/>
    <property type="molecule type" value="Genomic_DNA"/>
</dbReference>
<dbReference type="AlphaFoldDB" id="A0A095F1L4"/>
<dbReference type="Proteomes" id="UP000029590">
    <property type="component" value="Unassembled WGS sequence"/>
</dbReference>
<dbReference type="KEGG" id="bgo:BM43_3912"/>
<dbReference type="RefSeq" id="WP_036050805.1">
    <property type="nucleotide sequence ID" value="NZ_CADEPO010000002.1"/>
</dbReference>
<evidence type="ECO:0000313" key="2">
    <source>
        <dbReference type="EMBL" id="PEH37984.1"/>
    </source>
</evidence>
<reference evidence="4" key="2">
    <citation type="submission" date="2017-09" db="EMBL/GenBank/DDBJ databases">
        <title>FDA dAtabase for Regulatory Grade micrObial Sequences (FDA-ARGOS): Supporting development and validation of Infectious Disease Dx tests.</title>
        <authorList>
            <person name="Minogue T."/>
            <person name="Wolcott M."/>
            <person name="Wasieloski L."/>
            <person name="Aguilar W."/>
            <person name="Moore D."/>
            <person name="Tallon L."/>
            <person name="Sadzewicz L."/>
            <person name="Ott S."/>
            <person name="Zhao X."/>
            <person name="Nagaraj S."/>
            <person name="Vavikolanu K."/>
            <person name="Aluvathingal J."/>
            <person name="Nadendla S."/>
            <person name="Sichtig H."/>
        </authorList>
    </citation>
    <scope>NUCLEOTIDE SEQUENCE [LARGE SCALE GENOMIC DNA]</scope>
    <source>
        <strain evidence="4">FDAARGOS_390</strain>
    </source>
</reference>
<dbReference type="OrthoDB" id="8941979at2"/>
<proteinExistence type="predicted"/>
<organism evidence="2 4">
    <name type="scientific">Burkholderia gladioli</name>
    <name type="common">Pseudomonas marginata</name>
    <name type="synonym">Phytomonas marginata</name>
    <dbReference type="NCBI Taxonomy" id="28095"/>
    <lineage>
        <taxon>Bacteria</taxon>
        <taxon>Pseudomonadati</taxon>
        <taxon>Pseudomonadota</taxon>
        <taxon>Betaproteobacteria</taxon>
        <taxon>Burkholderiales</taxon>
        <taxon>Burkholderiaceae</taxon>
        <taxon>Burkholderia</taxon>
    </lineage>
</organism>
<evidence type="ECO:0000313" key="3">
    <source>
        <dbReference type="Proteomes" id="UP000029590"/>
    </source>
</evidence>
<protein>
    <recommendedName>
        <fullName evidence="5">ATP--cob(I)alamin adenosyltransferase</fullName>
    </recommendedName>
</protein>
<reference evidence="1 3" key="1">
    <citation type="submission" date="2014-04" db="EMBL/GenBank/DDBJ databases">
        <authorList>
            <person name="Bishop-Lilly K.A."/>
            <person name="Broomall S.M."/>
            <person name="Chain P.S."/>
            <person name="Chertkov O."/>
            <person name="Coyne S.R."/>
            <person name="Daligault H.E."/>
            <person name="Davenport K.W."/>
            <person name="Erkkila T."/>
            <person name="Frey K.G."/>
            <person name="Gibbons H.S."/>
            <person name="Gu W."/>
            <person name="Jaissle J."/>
            <person name="Johnson S.L."/>
            <person name="Koroleva G.I."/>
            <person name="Ladner J.T."/>
            <person name="Lo C.-C."/>
            <person name="Minogue T.D."/>
            <person name="Munk C."/>
            <person name="Palacios G.F."/>
            <person name="Redden C.L."/>
            <person name="Rosenzweig C.N."/>
            <person name="Scholz M.B."/>
            <person name="Teshima H."/>
            <person name="Xu Y."/>
        </authorList>
    </citation>
    <scope>NUCLEOTIDE SEQUENCE [LARGE SCALE GENOMIC DNA]</scope>
    <source>
        <strain evidence="1">Gladioli</strain>
        <strain evidence="3">gladioli</strain>
    </source>
</reference>
<evidence type="ECO:0000313" key="1">
    <source>
        <dbReference type="EMBL" id="KGC10880.1"/>
    </source>
</evidence>